<name>A0ABS6F1B4_9CLOT</name>
<dbReference type="GO" id="GO:0032259">
    <property type="term" value="P:methylation"/>
    <property type="evidence" value="ECO:0007669"/>
    <property type="project" value="UniProtKB-KW"/>
</dbReference>
<dbReference type="Pfam" id="PF01035">
    <property type="entry name" value="DNA_binding_1"/>
    <property type="match status" value="1"/>
</dbReference>
<proteinExistence type="inferred from homology"/>
<evidence type="ECO:0000256" key="1">
    <source>
        <dbReference type="ARBA" id="ARBA00022490"/>
    </source>
</evidence>
<keyword evidence="2" id="KW-0234">DNA repair</keyword>
<evidence type="ECO:0000259" key="3">
    <source>
        <dbReference type="Pfam" id="PF01035"/>
    </source>
</evidence>
<gene>
    <name evidence="5" type="ORF">KQI89_09890</name>
</gene>
<reference evidence="5 6" key="1">
    <citation type="submission" date="2021-06" db="EMBL/GenBank/DDBJ databases">
        <authorList>
            <person name="Sun Q."/>
            <person name="Li D."/>
        </authorList>
    </citation>
    <scope>NUCLEOTIDE SEQUENCE [LARGE SCALE GENOMIC DNA]</scope>
    <source>
        <strain evidence="5 6">MSJ-4</strain>
    </source>
</reference>
<evidence type="ECO:0000259" key="4">
    <source>
        <dbReference type="Pfam" id="PF02870"/>
    </source>
</evidence>
<comment type="function">
    <text evidence="2">Involved in the cellular defense against the biological effects of O6-methylguanine (O6-MeG) and O4-methylthymine (O4-MeT) in DNA. Repairs the methylated nucleobase in DNA by stoichiometrically transferring the methyl group to a cysteine residue in the enzyme. This is a suicide reaction: the enzyme is irreversibly inactivated.</text>
</comment>
<dbReference type="PANTHER" id="PTHR10815:SF13">
    <property type="entry name" value="METHYLATED-DNA--PROTEIN-CYSTEINE METHYLTRANSFERASE"/>
    <property type="match status" value="1"/>
</dbReference>
<sequence length="154" mass="17305">MNEIFKGYYSSPIGIIEVSADNQGITSLYFVDTLGISENNNLISKCLTQLDEYFKGFRKDFEITLSYKFGTEFQHKVWNALKNISYGNTCSYKDIAIAIGNEKAVRAVGGANNKNPLSIIIPCHRVVGMNGKLVGYGGGLWRKEWLLEHENKNK</sequence>
<dbReference type="InterPro" id="IPR001497">
    <property type="entry name" value="MethylDNA_cys_MeTrfase_AS"/>
</dbReference>
<dbReference type="Proteomes" id="UP000736583">
    <property type="component" value="Unassembled WGS sequence"/>
</dbReference>
<dbReference type="InterPro" id="IPR023546">
    <property type="entry name" value="MGMT"/>
</dbReference>
<keyword evidence="2 5" id="KW-0808">Transferase</keyword>
<comment type="miscellaneous">
    <text evidence="2">This enzyme catalyzes only one turnover and therefore is not strictly catalytic. According to one definition, an enzyme is a biocatalyst that acts repeatedly and over many reaction cycles.</text>
</comment>
<feature type="domain" description="Methylguanine DNA methyltransferase ribonuclease-like" evidence="4">
    <location>
        <begin position="4"/>
        <end position="66"/>
    </location>
</feature>
<dbReference type="NCBIfam" id="TIGR00589">
    <property type="entry name" value="ogt"/>
    <property type="match status" value="1"/>
</dbReference>
<comment type="subcellular location">
    <subcellularLocation>
        <location evidence="2">Cytoplasm</location>
    </subcellularLocation>
</comment>
<comment type="similarity">
    <text evidence="2">Belongs to the MGMT family.</text>
</comment>
<comment type="catalytic activity">
    <reaction evidence="2">
        <text>a 6-O-methyl-2'-deoxyguanosine in DNA + L-cysteinyl-[protein] = S-methyl-L-cysteinyl-[protein] + a 2'-deoxyguanosine in DNA</text>
        <dbReference type="Rhea" id="RHEA:24000"/>
        <dbReference type="Rhea" id="RHEA-COMP:10131"/>
        <dbReference type="Rhea" id="RHEA-COMP:10132"/>
        <dbReference type="Rhea" id="RHEA-COMP:11367"/>
        <dbReference type="Rhea" id="RHEA-COMP:11368"/>
        <dbReference type="ChEBI" id="CHEBI:29950"/>
        <dbReference type="ChEBI" id="CHEBI:82612"/>
        <dbReference type="ChEBI" id="CHEBI:85445"/>
        <dbReference type="ChEBI" id="CHEBI:85448"/>
        <dbReference type="EC" id="2.1.1.63"/>
    </reaction>
</comment>
<keyword evidence="1 2" id="KW-0963">Cytoplasm</keyword>
<dbReference type="HAMAP" id="MF_00772">
    <property type="entry name" value="OGT"/>
    <property type="match status" value="1"/>
</dbReference>
<evidence type="ECO:0000313" key="6">
    <source>
        <dbReference type="Proteomes" id="UP000736583"/>
    </source>
</evidence>
<dbReference type="EC" id="2.1.1.63" evidence="2"/>
<dbReference type="GO" id="GO:0003908">
    <property type="term" value="F:methylated-DNA-[protein]-cysteine S-methyltransferase activity"/>
    <property type="evidence" value="ECO:0007669"/>
    <property type="project" value="UniProtKB-EC"/>
</dbReference>
<dbReference type="InterPro" id="IPR008332">
    <property type="entry name" value="MethylG_MeTrfase_N"/>
</dbReference>
<dbReference type="EMBL" id="JAHLQL010000003">
    <property type="protein sequence ID" value="MBU5592076.1"/>
    <property type="molecule type" value="Genomic_DNA"/>
</dbReference>
<keyword evidence="2 5" id="KW-0489">Methyltransferase</keyword>
<feature type="domain" description="Methylated-DNA-[protein]-cysteine S-methyltransferase DNA binding" evidence="3">
    <location>
        <begin position="72"/>
        <end position="151"/>
    </location>
</feature>
<protein>
    <recommendedName>
        <fullName evidence="2">Methylated-DNA--protein-cysteine methyltransferase</fullName>
        <ecNumber evidence="2">2.1.1.63</ecNumber>
    </recommendedName>
    <alternativeName>
        <fullName evidence="2">6-O-methylguanine-DNA methyltransferase</fullName>
        <shortName evidence="2">MGMT</shortName>
    </alternativeName>
    <alternativeName>
        <fullName evidence="2">O-6-methylguanine-DNA-alkyltransferase</fullName>
    </alternativeName>
</protein>
<dbReference type="Pfam" id="PF02870">
    <property type="entry name" value="Methyltransf_1N"/>
    <property type="match status" value="1"/>
</dbReference>
<dbReference type="PANTHER" id="PTHR10815">
    <property type="entry name" value="METHYLATED-DNA--PROTEIN-CYSTEINE METHYLTRANSFERASE"/>
    <property type="match status" value="1"/>
</dbReference>
<accession>A0ABS6F1B4</accession>
<dbReference type="PROSITE" id="PS00374">
    <property type="entry name" value="MGMT"/>
    <property type="match status" value="1"/>
</dbReference>
<evidence type="ECO:0000313" key="5">
    <source>
        <dbReference type="EMBL" id="MBU5592076.1"/>
    </source>
</evidence>
<organism evidence="5 6">
    <name type="scientific">Clostridium simiarum</name>
    <dbReference type="NCBI Taxonomy" id="2841506"/>
    <lineage>
        <taxon>Bacteria</taxon>
        <taxon>Bacillati</taxon>
        <taxon>Bacillota</taxon>
        <taxon>Clostridia</taxon>
        <taxon>Eubacteriales</taxon>
        <taxon>Clostridiaceae</taxon>
        <taxon>Clostridium</taxon>
    </lineage>
</organism>
<evidence type="ECO:0000256" key="2">
    <source>
        <dbReference type="HAMAP-Rule" id="MF_00772"/>
    </source>
</evidence>
<dbReference type="InterPro" id="IPR014048">
    <property type="entry name" value="MethylDNA_cys_MeTrfase_DNA-bd"/>
</dbReference>
<feature type="active site" description="Nucleophile; methyl group acceptor" evidence="2">
    <location>
        <position position="123"/>
    </location>
</feature>
<dbReference type="RefSeq" id="WP_216456962.1">
    <property type="nucleotide sequence ID" value="NZ_JAHLQL010000003.1"/>
</dbReference>
<dbReference type="CDD" id="cd06445">
    <property type="entry name" value="ATase"/>
    <property type="match status" value="1"/>
</dbReference>
<keyword evidence="2" id="KW-0227">DNA damage</keyword>
<comment type="catalytic activity">
    <reaction evidence="2">
        <text>a 4-O-methyl-thymidine in DNA + L-cysteinyl-[protein] = a thymidine in DNA + S-methyl-L-cysteinyl-[protein]</text>
        <dbReference type="Rhea" id="RHEA:53428"/>
        <dbReference type="Rhea" id="RHEA-COMP:10131"/>
        <dbReference type="Rhea" id="RHEA-COMP:10132"/>
        <dbReference type="Rhea" id="RHEA-COMP:13555"/>
        <dbReference type="Rhea" id="RHEA-COMP:13556"/>
        <dbReference type="ChEBI" id="CHEBI:29950"/>
        <dbReference type="ChEBI" id="CHEBI:82612"/>
        <dbReference type="ChEBI" id="CHEBI:137386"/>
        <dbReference type="ChEBI" id="CHEBI:137387"/>
        <dbReference type="EC" id="2.1.1.63"/>
    </reaction>
</comment>
<keyword evidence="6" id="KW-1185">Reference proteome</keyword>
<comment type="caution">
    <text evidence="5">The sequence shown here is derived from an EMBL/GenBank/DDBJ whole genome shotgun (WGS) entry which is preliminary data.</text>
</comment>